<feature type="compositionally biased region" description="Basic and acidic residues" evidence="1">
    <location>
        <begin position="143"/>
        <end position="159"/>
    </location>
</feature>
<name>A0A834NAC4_VESPE</name>
<feature type="compositionally biased region" description="Polar residues" evidence="1">
    <location>
        <begin position="133"/>
        <end position="142"/>
    </location>
</feature>
<keyword evidence="3" id="KW-1185">Reference proteome</keyword>
<evidence type="ECO:0000256" key="1">
    <source>
        <dbReference type="SAM" id="MobiDB-lite"/>
    </source>
</evidence>
<feature type="region of interest" description="Disordered" evidence="1">
    <location>
        <begin position="102"/>
        <end position="159"/>
    </location>
</feature>
<reference evidence="2" key="1">
    <citation type="journal article" date="2020" name="G3 (Bethesda)">
        <title>High-Quality Assemblies for Three Invasive Social Wasps from the &lt;i&gt;Vespula&lt;/i&gt; Genus.</title>
        <authorList>
            <person name="Harrop T.W.R."/>
            <person name="Guhlin J."/>
            <person name="McLaughlin G.M."/>
            <person name="Permina E."/>
            <person name="Stockwell P."/>
            <person name="Gilligan J."/>
            <person name="Le Lec M.F."/>
            <person name="Gruber M.A.M."/>
            <person name="Quinn O."/>
            <person name="Lovegrove M."/>
            <person name="Duncan E.J."/>
            <person name="Remnant E.J."/>
            <person name="Van Eeckhoven J."/>
            <person name="Graham B."/>
            <person name="Knapp R.A."/>
            <person name="Langford K.W."/>
            <person name="Kronenberg Z."/>
            <person name="Press M.O."/>
            <person name="Eacker S.M."/>
            <person name="Wilson-Rankin E.E."/>
            <person name="Purcell J."/>
            <person name="Lester P.J."/>
            <person name="Dearden P.K."/>
        </authorList>
    </citation>
    <scope>NUCLEOTIDE SEQUENCE</scope>
    <source>
        <strain evidence="2">Volc-1</strain>
    </source>
</reference>
<dbReference type="Proteomes" id="UP000600918">
    <property type="component" value="Unassembled WGS sequence"/>
</dbReference>
<gene>
    <name evidence="2" type="ORF">H0235_015353</name>
</gene>
<dbReference type="AlphaFoldDB" id="A0A834NAC4"/>
<proteinExistence type="predicted"/>
<evidence type="ECO:0000313" key="3">
    <source>
        <dbReference type="Proteomes" id="UP000600918"/>
    </source>
</evidence>
<comment type="caution">
    <text evidence="2">The sequence shown here is derived from an EMBL/GenBank/DDBJ whole genome shotgun (WGS) entry which is preliminary data.</text>
</comment>
<dbReference type="EMBL" id="JACSDY010000017">
    <property type="protein sequence ID" value="KAF7402017.1"/>
    <property type="molecule type" value="Genomic_DNA"/>
</dbReference>
<sequence>MEEPHPGGTAFMITVTSAPGNREDRLSVPRVRKLLSSLLEIDCQSPPRVRKFLSPVVETDCQSPPRVRKRLSPVVEIDCQSPQKVRKCLSLVVEIDFQSSRSAKTSKSSREDRLSMSPEGMRKCPSPVVEIDFQSSRNAETSKSSRGDRLSKSPEDAKISKSIPGGRLIFYLRKLFVTAQSHDILRKFLSPVVEIDCQRPSKISKSSRGDRLARSF</sequence>
<organism evidence="2 3">
    <name type="scientific">Vespula pensylvanica</name>
    <name type="common">Western yellow jacket</name>
    <name type="synonym">Wasp</name>
    <dbReference type="NCBI Taxonomy" id="30213"/>
    <lineage>
        <taxon>Eukaryota</taxon>
        <taxon>Metazoa</taxon>
        <taxon>Ecdysozoa</taxon>
        <taxon>Arthropoda</taxon>
        <taxon>Hexapoda</taxon>
        <taxon>Insecta</taxon>
        <taxon>Pterygota</taxon>
        <taxon>Neoptera</taxon>
        <taxon>Endopterygota</taxon>
        <taxon>Hymenoptera</taxon>
        <taxon>Apocrita</taxon>
        <taxon>Aculeata</taxon>
        <taxon>Vespoidea</taxon>
        <taxon>Vespidae</taxon>
        <taxon>Vespinae</taxon>
        <taxon>Vespula</taxon>
    </lineage>
</organism>
<protein>
    <submittedName>
        <fullName evidence="2">Uncharacterized protein</fullName>
    </submittedName>
</protein>
<evidence type="ECO:0000313" key="2">
    <source>
        <dbReference type="EMBL" id="KAF7402017.1"/>
    </source>
</evidence>
<accession>A0A834NAC4</accession>